<name>A0ABU1BKP8_9BURK</name>
<proteinExistence type="predicted"/>
<keyword evidence="2" id="KW-1185">Reference proteome</keyword>
<protein>
    <submittedName>
        <fullName evidence="1">Uncharacterized protein</fullName>
    </submittedName>
</protein>
<gene>
    <name evidence="1" type="ORF">Q8A64_03480</name>
</gene>
<accession>A0ABU1BKP8</accession>
<evidence type="ECO:0000313" key="1">
    <source>
        <dbReference type="EMBL" id="MDQ9169469.1"/>
    </source>
</evidence>
<comment type="caution">
    <text evidence="1">The sequence shown here is derived from an EMBL/GenBank/DDBJ whole genome shotgun (WGS) entry which is preliminary data.</text>
</comment>
<dbReference type="EMBL" id="JAUYVH010000001">
    <property type="protein sequence ID" value="MDQ9169469.1"/>
    <property type="molecule type" value="Genomic_DNA"/>
</dbReference>
<sequence>MQKLFPTIPSLLETRQVKLPSHEWVAPALPRKNHSGVYRKLPAGTPDCLCVNIIHFTEGVERCTAAVYGERVYVIHYEFKAHARLKD</sequence>
<dbReference type="RefSeq" id="WP_338435372.1">
    <property type="nucleotide sequence ID" value="NZ_JAUYVH010000001.1"/>
</dbReference>
<organism evidence="1 2">
    <name type="scientific">Keguizhuia sedimenti</name>
    <dbReference type="NCBI Taxonomy" id="3064264"/>
    <lineage>
        <taxon>Bacteria</taxon>
        <taxon>Pseudomonadati</taxon>
        <taxon>Pseudomonadota</taxon>
        <taxon>Betaproteobacteria</taxon>
        <taxon>Burkholderiales</taxon>
        <taxon>Oxalobacteraceae</taxon>
        <taxon>Keguizhuia</taxon>
    </lineage>
</organism>
<reference evidence="1 2" key="1">
    <citation type="submission" date="2023-08" db="EMBL/GenBank/DDBJ databases">
        <title>Oxalobacteraceae gen .nov., isolated from river sludge outside the plant.</title>
        <authorList>
            <person name="Zhao S.Y."/>
        </authorList>
    </citation>
    <scope>NUCLEOTIDE SEQUENCE [LARGE SCALE GENOMIC DNA]</scope>
    <source>
        <strain evidence="1 2">R-40</strain>
    </source>
</reference>
<dbReference type="Proteomes" id="UP001225596">
    <property type="component" value="Unassembled WGS sequence"/>
</dbReference>
<evidence type="ECO:0000313" key="2">
    <source>
        <dbReference type="Proteomes" id="UP001225596"/>
    </source>
</evidence>